<dbReference type="GeneID" id="106127085"/>
<feature type="transmembrane region" description="Helical" evidence="5">
    <location>
        <begin position="168"/>
        <end position="187"/>
    </location>
</feature>
<dbReference type="Gene3D" id="1.20.1250.20">
    <property type="entry name" value="MFS general substrate transporter like domains"/>
    <property type="match status" value="1"/>
</dbReference>
<feature type="transmembrane region" description="Helical" evidence="5">
    <location>
        <begin position="334"/>
        <end position="356"/>
    </location>
</feature>
<dbReference type="InterPro" id="IPR050382">
    <property type="entry name" value="MFS_Na/Anion_cotransporter"/>
</dbReference>
<keyword evidence="2 5" id="KW-0812">Transmembrane</keyword>
<dbReference type="Proteomes" id="UP000694872">
    <property type="component" value="Unplaced"/>
</dbReference>
<protein>
    <submittedName>
        <fullName evidence="6">Inorganic phosphate cotransporter isoform X1</fullName>
    </submittedName>
</protein>
<evidence type="ECO:0000313" key="6">
    <source>
        <dbReference type="RefSeq" id="XP_013180510.1"/>
    </source>
</evidence>
<feature type="transmembrane region" description="Helical" evidence="5">
    <location>
        <begin position="401"/>
        <end position="425"/>
    </location>
</feature>
<dbReference type="PANTHER" id="PTHR11662:SF399">
    <property type="entry name" value="FI19708P1-RELATED"/>
    <property type="match status" value="1"/>
</dbReference>
<evidence type="ECO:0000256" key="2">
    <source>
        <dbReference type="ARBA" id="ARBA00022692"/>
    </source>
</evidence>
<dbReference type="GO" id="GO:0022857">
    <property type="term" value="F:transmembrane transporter activity"/>
    <property type="evidence" value="ECO:0007669"/>
    <property type="project" value="InterPro"/>
</dbReference>
<accession>A0AAJ6ZWG7</accession>
<dbReference type="KEGG" id="pxu:106127085"/>
<dbReference type="InterPro" id="IPR036259">
    <property type="entry name" value="MFS_trans_sf"/>
</dbReference>
<dbReference type="RefSeq" id="XP_013180510.1">
    <property type="nucleotide sequence ID" value="XM_013325056.1"/>
</dbReference>
<dbReference type="InterPro" id="IPR011701">
    <property type="entry name" value="MFS"/>
</dbReference>
<feature type="transmembrane region" description="Helical" evidence="5">
    <location>
        <begin position="301"/>
        <end position="322"/>
    </location>
</feature>
<comment type="subcellular location">
    <subcellularLocation>
        <location evidence="1">Membrane</location>
        <topology evidence="1">Multi-pass membrane protein</topology>
    </subcellularLocation>
</comment>
<gene>
    <name evidence="6" type="primary">LOC106127085</name>
</gene>
<feature type="transmembrane region" description="Helical" evidence="5">
    <location>
        <begin position="368"/>
        <end position="389"/>
    </location>
</feature>
<proteinExistence type="predicted"/>
<dbReference type="PANTHER" id="PTHR11662">
    <property type="entry name" value="SOLUTE CARRIER FAMILY 17"/>
    <property type="match status" value="1"/>
</dbReference>
<feature type="transmembrane region" description="Helical" evidence="5">
    <location>
        <begin position="437"/>
        <end position="465"/>
    </location>
</feature>
<dbReference type="AlphaFoldDB" id="A0AAJ6ZWG7"/>
<reference evidence="6" key="1">
    <citation type="submission" date="2025-08" db="UniProtKB">
        <authorList>
            <consortium name="RefSeq"/>
        </authorList>
    </citation>
    <scope>IDENTIFICATION</scope>
</reference>
<organism evidence="6">
    <name type="scientific">Papilio xuthus</name>
    <name type="common">Asian swallowtail butterfly</name>
    <dbReference type="NCBI Taxonomy" id="66420"/>
    <lineage>
        <taxon>Eukaryota</taxon>
        <taxon>Metazoa</taxon>
        <taxon>Ecdysozoa</taxon>
        <taxon>Arthropoda</taxon>
        <taxon>Hexapoda</taxon>
        <taxon>Insecta</taxon>
        <taxon>Pterygota</taxon>
        <taxon>Neoptera</taxon>
        <taxon>Endopterygota</taxon>
        <taxon>Lepidoptera</taxon>
        <taxon>Glossata</taxon>
        <taxon>Ditrysia</taxon>
        <taxon>Papilionoidea</taxon>
        <taxon>Papilionidae</taxon>
        <taxon>Papilioninae</taxon>
        <taxon>Papilio</taxon>
    </lineage>
</organism>
<feature type="transmembrane region" description="Helical" evidence="5">
    <location>
        <begin position="79"/>
        <end position="99"/>
    </location>
</feature>
<keyword evidence="3 5" id="KW-1133">Transmembrane helix</keyword>
<evidence type="ECO:0000256" key="5">
    <source>
        <dbReference type="SAM" id="Phobius"/>
    </source>
</evidence>
<dbReference type="GO" id="GO:0016020">
    <property type="term" value="C:membrane"/>
    <property type="evidence" value="ECO:0007669"/>
    <property type="project" value="UniProtKB-SubCell"/>
</dbReference>
<evidence type="ECO:0000256" key="1">
    <source>
        <dbReference type="ARBA" id="ARBA00004141"/>
    </source>
</evidence>
<evidence type="ECO:0000256" key="4">
    <source>
        <dbReference type="ARBA" id="ARBA00023136"/>
    </source>
</evidence>
<evidence type="ECO:0000256" key="3">
    <source>
        <dbReference type="ARBA" id="ARBA00022989"/>
    </source>
</evidence>
<dbReference type="Pfam" id="PF07690">
    <property type="entry name" value="MFS_1"/>
    <property type="match status" value="1"/>
</dbReference>
<feature type="transmembrane region" description="Helical" evidence="5">
    <location>
        <begin position="106"/>
        <end position="125"/>
    </location>
</feature>
<keyword evidence="4 5" id="KW-0472">Membrane</keyword>
<name>A0AAJ6ZWG7_PAPXU</name>
<feature type="transmembrane region" description="Helical" evidence="5">
    <location>
        <begin position="32"/>
        <end position="56"/>
    </location>
</feature>
<feature type="transmembrane region" description="Helical" evidence="5">
    <location>
        <begin position="262"/>
        <end position="281"/>
    </location>
</feature>
<sequence>MDVEFLKYKFRDGYNGVITKTKWRVGVRHVQVTYMLLCAAALGALRASAGVALLALTDTSRRNDSYVQMTAGGEGERGAALWAFFSGYALALLPAELYLPRLGDKFVITAVLLINGSLTALMPTIVNKGSWTALCNAYFLMGMTQPCIAPVNRALLDNWLPPIERQTAACIIDTGSYVGMIVALPASGWLSGSRLGWELIAYAQATLALSLAVLWALLTAASPEQHHACPDAEREYIKEASAGYRKKMQRVPWRSMLRCRRVAGLALAHAANNALFVFYLVDVPLYLKSTGLSLQQVLYCGVQAMMPFICLLTLFATTAPTLRCLLKSNLMAHLFNVTYTKIVVNVLGSVPIVAGLAMSPNMPEQWSYLRLCVLTVTLGLLAFQYSGFIENVRDLSENYRGMLIAITSAFASVLGAAVPLVTGIILRNHQNETDAWRVVFCCMAGLYGVCSTAGGAAGGAGFALWDRTGGRDFAYHNTGLSPEDASQLELLDMYPKKPMAATPSETIS</sequence>
<feature type="transmembrane region" description="Helical" evidence="5">
    <location>
        <begin position="199"/>
        <end position="218"/>
    </location>
</feature>
<dbReference type="SUPFAM" id="SSF103473">
    <property type="entry name" value="MFS general substrate transporter"/>
    <property type="match status" value="1"/>
</dbReference>